<dbReference type="InterPro" id="IPR051982">
    <property type="entry name" value="CiliaryAsmbly_MitoImport"/>
</dbReference>
<keyword evidence="6" id="KW-1185">Reference proteome</keyword>
<keyword evidence="4" id="KW-0802">TPR repeat</keyword>
<reference evidence="5 6" key="1">
    <citation type="journal article" date="2024" name="Nat. Commun.">
        <title>Phylogenomics reveals the evolutionary origins of lichenization in chlorophyte algae.</title>
        <authorList>
            <person name="Puginier C."/>
            <person name="Libourel C."/>
            <person name="Otte J."/>
            <person name="Skaloud P."/>
            <person name="Haon M."/>
            <person name="Grisel S."/>
            <person name="Petersen M."/>
            <person name="Berrin J.G."/>
            <person name="Delaux P.M."/>
            <person name="Dal Grande F."/>
            <person name="Keller J."/>
        </authorList>
    </citation>
    <scope>NUCLEOTIDE SEQUENCE [LARGE SCALE GENOMIC DNA]</scope>
    <source>
        <strain evidence="5 6">SAG 245.80</strain>
    </source>
</reference>
<dbReference type="GO" id="GO:0031072">
    <property type="term" value="F:heat shock protein binding"/>
    <property type="evidence" value="ECO:0007669"/>
    <property type="project" value="TreeGrafter"/>
</dbReference>
<dbReference type="InterPro" id="IPR011990">
    <property type="entry name" value="TPR-like_helical_dom_sf"/>
</dbReference>
<keyword evidence="3" id="KW-0677">Repeat</keyword>
<dbReference type="Gene3D" id="1.25.40.10">
    <property type="entry name" value="Tetratricopeptide repeat domain"/>
    <property type="match status" value="1"/>
</dbReference>
<proteinExistence type="predicted"/>
<gene>
    <name evidence="5" type="ORF">WJX81_002467</name>
</gene>
<dbReference type="SMART" id="SM00028">
    <property type="entry name" value="TPR"/>
    <property type="match status" value="2"/>
</dbReference>
<comment type="caution">
    <text evidence="5">The sequence shown here is derived from an EMBL/GenBank/DDBJ whole genome shotgun (WGS) entry which is preliminary data.</text>
</comment>
<evidence type="ECO:0000313" key="6">
    <source>
        <dbReference type="Proteomes" id="UP001445335"/>
    </source>
</evidence>
<evidence type="ECO:0000256" key="3">
    <source>
        <dbReference type="ARBA" id="ARBA00022737"/>
    </source>
</evidence>
<keyword evidence="2" id="KW-0963">Cytoplasm</keyword>
<protein>
    <recommendedName>
        <fullName evidence="7">Peptidylprolyl isomerase</fullName>
    </recommendedName>
</protein>
<dbReference type="GO" id="GO:0006626">
    <property type="term" value="P:protein targeting to mitochondrion"/>
    <property type="evidence" value="ECO:0007669"/>
    <property type="project" value="TreeGrafter"/>
</dbReference>
<name>A0AAW1RIM2_9CHLO</name>
<dbReference type="PANTHER" id="PTHR45984">
    <property type="entry name" value="RNA (RNA) POLYMERASE II ASSOCIATED PROTEIN HOMOLOG"/>
    <property type="match status" value="1"/>
</dbReference>
<comment type="subcellular location">
    <subcellularLocation>
        <location evidence="1">Cytoplasm</location>
    </subcellularLocation>
</comment>
<dbReference type="GO" id="GO:0005739">
    <property type="term" value="C:mitochondrion"/>
    <property type="evidence" value="ECO:0007669"/>
    <property type="project" value="TreeGrafter"/>
</dbReference>
<evidence type="ECO:0000256" key="4">
    <source>
        <dbReference type="ARBA" id="ARBA00022803"/>
    </source>
</evidence>
<dbReference type="InterPro" id="IPR019734">
    <property type="entry name" value="TPR_rpt"/>
</dbReference>
<dbReference type="PANTHER" id="PTHR45984:SF1">
    <property type="entry name" value="SPAG1 AXONEMAL DYNEIN ASSEMBLY FACTOR"/>
    <property type="match status" value="1"/>
</dbReference>
<dbReference type="GO" id="GO:0005829">
    <property type="term" value="C:cytosol"/>
    <property type="evidence" value="ECO:0007669"/>
    <property type="project" value="TreeGrafter"/>
</dbReference>
<accession>A0AAW1RIM2</accession>
<evidence type="ECO:0008006" key="7">
    <source>
        <dbReference type="Google" id="ProtNLM"/>
    </source>
</evidence>
<organism evidence="5 6">
    <name type="scientific">Elliptochloris bilobata</name>
    <dbReference type="NCBI Taxonomy" id="381761"/>
    <lineage>
        <taxon>Eukaryota</taxon>
        <taxon>Viridiplantae</taxon>
        <taxon>Chlorophyta</taxon>
        <taxon>core chlorophytes</taxon>
        <taxon>Trebouxiophyceae</taxon>
        <taxon>Trebouxiophyceae incertae sedis</taxon>
        <taxon>Elliptochloris clade</taxon>
        <taxon>Elliptochloris</taxon>
    </lineage>
</organism>
<evidence type="ECO:0000256" key="1">
    <source>
        <dbReference type="ARBA" id="ARBA00004496"/>
    </source>
</evidence>
<evidence type="ECO:0000256" key="2">
    <source>
        <dbReference type="ARBA" id="ARBA00022490"/>
    </source>
</evidence>
<evidence type="ECO:0000313" key="5">
    <source>
        <dbReference type="EMBL" id="KAK9833532.1"/>
    </source>
</evidence>
<dbReference type="EMBL" id="JALJOU010000035">
    <property type="protein sequence ID" value="KAK9833532.1"/>
    <property type="molecule type" value="Genomic_DNA"/>
</dbReference>
<dbReference type="Proteomes" id="UP001445335">
    <property type="component" value="Unassembled WGS sequence"/>
</dbReference>
<sequence length="203" mass="21617">MFITQYNNTAGYDPLLETPDGRKLKPLVGYERPLIGATTNFVGNHMTQGAIDLVQMELRGRDAAQPWQTAGLLHLRRASCRMKLGALEGAAADCGAALELVESQHAAVPLAVAARMQRAAALEALERWVPAAADLRAALALKPNNKQASAALARVRKAALAEERERARVAAAGQVVNGACVAASVPRPCMARFEPRGKRGAVF</sequence>
<dbReference type="SUPFAM" id="SSF48452">
    <property type="entry name" value="TPR-like"/>
    <property type="match status" value="1"/>
</dbReference>
<dbReference type="AlphaFoldDB" id="A0AAW1RIM2"/>